<accession>A0AAD2YJ05</accession>
<dbReference type="AlphaFoldDB" id="A0AAD2YJ05"/>
<feature type="transmembrane region" description="Helical" evidence="1">
    <location>
        <begin position="16"/>
        <end position="37"/>
    </location>
</feature>
<feature type="transmembrane region" description="Helical" evidence="1">
    <location>
        <begin position="44"/>
        <end position="64"/>
    </location>
</feature>
<keyword evidence="1" id="KW-0472">Membrane</keyword>
<proteinExistence type="predicted"/>
<keyword evidence="1" id="KW-1133">Transmembrane helix</keyword>
<keyword evidence="1" id="KW-0812">Transmembrane</keyword>
<protein>
    <submittedName>
        <fullName evidence="2">Uncharacterized protein</fullName>
    </submittedName>
</protein>
<evidence type="ECO:0000313" key="2">
    <source>
        <dbReference type="EMBL" id="EKN27786.1"/>
    </source>
</evidence>
<reference evidence="2 3" key="1">
    <citation type="submission" date="2012-02" db="EMBL/GenBank/DDBJ databases">
        <title>The Genome Sequence of Parabacteroides distasonis CL09T03C24.</title>
        <authorList>
            <consortium name="The Broad Institute Genome Sequencing Platform"/>
            <person name="Earl A."/>
            <person name="Ward D."/>
            <person name="Feldgarden M."/>
            <person name="Gevers D."/>
            <person name="Zitomersky N.L."/>
            <person name="Coyne M.J."/>
            <person name="Comstock L.E."/>
            <person name="Young S.K."/>
            <person name="Zeng Q."/>
            <person name="Gargeya S."/>
            <person name="Fitzgerald M."/>
            <person name="Haas B."/>
            <person name="Abouelleil A."/>
            <person name="Alvarado L."/>
            <person name="Arachchi H.M."/>
            <person name="Berlin A."/>
            <person name="Chapman S.B."/>
            <person name="Gearin G."/>
            <person name="Goldberg J."/>
            <person name="Griggs A."/>
            <person name="Gujja S."/>
            <person name="Hansen M."/>
            <person name="Heiman D."/>
            <person name="Howarth C."/>
            <person name="Larimer J."/>
            <person name="Lui A."/>
            <person name="MacDonald P.J.P."/>
            <person name="McCowen C."/>
            <person name="Montmayeur A."/>
            <person name="Murphy C."/>
            <person name="Neiman D."/>
            <person name="Pearson M."/>
            <person name="Priest M."/>
            <person name="Roberts A."/>
            <person name="Saif S."/>
            <person name="Shea T."/>
            <person name="Sisk P."/>
            <person name="Stolte C."/>
            <person name="Sykes S."/>
            <person name="Wortman J."/>
            <person name="Nusbaum C."/>
            <person name="Birren B."/>
        </authorList>
    </citation>
    <scope>NUCLEOTIDE SEQUENCE [LARGE SCALE GENOMIC DNA]</scope>
    <source>
        <strain evidence="2 3">CL09T03C24</strain>
    </source>
</reference>
<evidence type="ECO:0000313" key="3">
    <source>
        <dbReference type="Proteomes" id="UP000006262"/>
    </source>
</evidence>
<comment type="caution">
    <text evidence="2">The sequence shown here is derived from an EMBL/GenBank/DDBJ whole genome shotgun (WGS) entry which is preliminary data.</text>
</comment>
<dbReference type="Proteomes" id="UP000006262">
    <property type="component" value="Unassembled WGS sequence"/>
</dbReference>
<gene>
    <name evidence="2" type="ORF">HMPREF1059_01887</name>
</gene>
<dbReference type="RefSeq" id="WP_005865098.1">
    <property type="nucleotide sequence ID" value="NZ_JH976487.1"/>
</dbReference>
<sequence length="78" mass="8726">MENLGLIVLRANGDDIFFMLFFICVVVVLAYGIGCLGRKRKIGFGWAFAISLFLNPLIGLIVVLCSKEKIEFIDVDKK</sequence>
<name>A0AAD2YJ05_PARDI</name>
<dbReference type="EMBL" id="AGZN01000018">
    <property type="protein sequence ID" value="EKN27786.1"/>
    <property type="molecule type" value="Genomic_DNA"/>
</dbReference>
<organism evidence="2 3">
    <name type="scientific">Parabacteroides distasonis CL09T03C24</name>
    <dbReference type="NCBI Taxonomy" id="999417"/>
    <lineage>
        <taxon>Bacteria</taxon>
        <taxon>Pseudomonadati</taxon>
        <taxon>Bacteroidota</taxon>
        <taxon>Bacteroidia</taxon>
        <taxon>Bacteroidales</taxon>
        <taxon>Tannerellaceae</taxon>
        <taxon>Parabacteroides</taxon>
    </lineage>
</organism>
<evidence type="ECO:0000256" key="1">
    <source>
        <dbReference type="SAM" id="Phobius"/>
    </source>
</evidence>